<evidence type="ECO:0000313" key="2">
    <source>
        <dbReference type="Proteomes" id="UP001595752"/>
    </source>
</evidence>
<organism evidence="1 2">
    <name type="scientific">Bacillus songklensis</name>
    <dbReference type="NCBI Taxonomy" id="1069116"/>
    <lineage>
        <taxon>Bacteria</taxon>
        <taxon>Bacillati</taxon>
        <taxon>Bacillota</taxon>
        <taxon>Bacilli</taxon>
        <taxon>Bacillales</taxon>
        <taxon>Bacillaceae</taxon>
        <taxon>Bacillus</taxon>
    </lineage>
</organism>
<protein>
    <submittedName>
        <fullName evidence="1">Uncharacterized protein</fullName>
    </submittedName>
</protein>
<proteinExistence type="predicted"/>
<dbReference type="Proteomes" id="UP001595752">
    <property type="component" value="Unassembled WGS sequence"/>
</dbReference>
<gene>
    <name evidence="1" type="ORF">ACFOU2_21140</name>
</gene>
<dbReference type="EMBL" id="JBHRZT010000072">
    <property type="protein sequence ID" value="MFC3885841.1"/>
    <property type="molecule type" value="Genomic_DNA"/>
</dbReference>
<evidence type="ECO:0000313" key="1">
    <source>
        <dbReference type="EMBL" id="MFC3885841.1"/>
    </source>
</evidence>
<sequence length="120" mass="14126">MNTLQSIYQDVRQIFQQGTQSVKDKLTSLFQHETMTVEEIADFIQHHPNTMRTQQTLLGITYHFYHLHLEEATFYMEAKGKQGEHILYATAYIDSQVLFTYRSYGENPSLNKKVAIHNFH</sequence>
<keyword evidence="2" id="KW-1185">Reference proteome</keyword>
<comment type="caution">
    <text evidence="1">The sequence shown here is derived from an EMBL/GenBank/DDBJ whole genome shotgun (WGS) entry which is preliminary data.</text>
</comment>
<reference evidence="2" key="1">
    <citation type="journal article" date="2019" name="Int. J. Syst. Evol. Microbiol.">
        <title>The Global Catalogue of Microorganisms (GCM) 10K type strain sequencing project: providing services to taxonomists for standard genome sequencing and annotation.</title>
        <authorList>
            <consortium name="The Broad Institute Genomics Platform"/>
            <consortium name="The Broad Institute Genome Sequencing Center for Infectious Disease"/>
            <person name="Wu L."/>
            <person name="Ma J."/>
        </authorList>
    </citation>
    <scope>NUCLEOTIDE SEQUENCE [LARGE SCALE GENOMIC DNA]</scope>
    <source>
        <strain evidence="2">CCUG 61889</strain>
    </source>
</reference>
<accession>A0ABV8B8V6</accession>
<name>A0ABV8B8V6_9BACI</name>
<dbReference type="RefSeq" id="WP_377918228.1">
    <property type="nucleotide sequence ID" value="NZ_JBHRZT010000072.1"/>
</dbReference>